<name>A0A9E5DCE1_9EURY</name>
<reference evidence="1" key="2">
    <citation type="submission" date="2021-04" db="EMBL/GenBank/DDBJ databases">
        <authorList>
            <person name="Dong X."/>
        </authorList>
    </citation>
    <scope>NUCLEOTIDE SEQUENCE</scope>
    <source>
        <strain evidence="1">LLY</strain>
    </source>
</reference>
<dbReference type="Proteomes" id="UP001056766">
    <property type="component" value="Unassembled WGS sequence"/>
</dbReference>
<evidence type="ECO:0000313" key="2">
    <source>
        <dbReference type="Proteomes" id="UP001056766"/>
    </source>
</evidence>
<evidence type="ECO:0000313" key="1">
    <source>
        <dbReference type="EMBL" id="MCM1987253.1"/>
    </source>
</evidence>
<dbReference type="AlphaFoldDB" id="A0A9E5DCE1"/>
<gene>
    <name evidence="1" type="ORF">KDK67_09695</name>
</gene>
<proteinExistence type="predicted"/>
<keyword evidence="2" id="KW-1185">Reference proteome</keyword>
<comment type="caution">
    <text evidence="1">The sequence shown here is derived from an EMBL/GenBank/DDBJ whole genome shotgun (WGS) entry which is preliminary data.</text>
</comment>
<accession>A0A9E5DCE1</accession>
<organism evidence="1 2">
    <name type="scientific">Methanococcoides seepicolus</name>
    <dbReference type="NCBI Taxonomy" id="2828780"/>
    <lineage>
        <taxon>Archaea</taxon>
        <taxon>Methanobacteriati</taxon>
        <taxon>Methanobacteriota</taxon>
        <taxon>Stenosarchaea group</taxon>
        <taxon>Methanomicrobia</taxon>
        <taxon>Methanosarcinales</taxon>
        <taxon>Methanosarcinaceae</taxon>
        <taxon>Methanococcoides</taxon>
    </lineage>
</organism>
<dbReference type="RefSeq" id="WP_250868592.1">
    <property type="nucleotide sequence ID" value="NZ_JAGSOI010000041.1"/>
</dbReference>
<reference evidence="1" key="1">
    <citation type="journal article" date="2021" name="mSystems">
        <title>Bacteria and Archaea Synergistically Convert Glycine Betaine to Biogenic Methane in the Formosa Cold Seep of the South China Sea.</title>
        <authorList>
            <person name="Li L."/>
            <person name="Zhang W."/>
            <person name="Zhang S."/>
            <person name="Song L."/>
            <person name="Sun Q."/>
            <person name="Zhang H."/>
            <person name="Xiang H."/>
            <person name="Dong X."/>
        </authorList>
    </citation>
    <scope>NUCLEOTIDE SEQUENCE</scope>
    <source>
        <strain evidence="1">LLY</strain>
    </source>
</reference>
<protein>
    <submittedName>
        <fullName evidence="1">Uncharacterized protein</fullName>
    </submittedName>
</protein>
<sequence length="201" mass="22511">MDEIRTELLSSKGIGSVLFLDETDRKKIIEFEREDELNGSIVCGKKNNAGIRQVLDCDVMMGFLTNNEFQWPTNHIKVMHGDKLIGEDVCDPLDLQEYRDDHEYCVLGNIVILYEEFLKGNSSNDPIYMVINAHPFPSIEVVSGISGALIASPSRASDEYMRSLSQEDKMLHVGSFLLGFNLKPLEYASSLVAAPLKSSVY</sequence>
<dbReference type="EMBL" id="JAGSOI010000041">
    <property type="protein sequence ID" value="MCM1987253.1"/>
    <property type="molecule type" value="Genomic_DNA"/>
</dbReference>